<dbReference type="EMBL" id="GBRH01224978">
    <property type="protein sequence ID" value="JAD72917.1"/>
    <property type="molecule type" value="Transcribed_RNA"/>
</dbReference>
<name>A0A0A9CN24_ARUDO</name>
<dbReference type="AlphaFoldDB" id="A0A0A9CN24"/>
<accession>A0A0A9CN24</accession>
<proteinExistence type="predicted"/>
<sequence>MGRSYRSQHPAHPCFFWHYPSTLVGGSLYWLAIGR</sequence>
<evidence type="ECO:0000313" key="1">
    <source>
        <dbReference type="EMBL" id="JAD72917.1"/>
    </source>
</evidence>
<reference evidence="1" key="2">
    <citation type="journal article" date="2015" name="Data Brief">
        <title>Shoot transcriptome of the giant reed, Arundo donax.</title>
        <authorList>
            <person name="Barrero R.A."/>
            <person name="Guerrero F.D."/>
            <person name="Moolhuijzen P."/>
            <person name="Goolsby J.A."/>
            <person name="Tidwell J."/>
            <person name="Bellgard S.E."/>
            <person name="Bellgard M.I."/>
        </authorList>
    </citation>
    <scope>NUCLEOTIDE SEQUENCE</scope>
    <source>
        <tissue evidence="1">Shoot tissue taken approximately 20 cm above the soil surface</tissue>
    </source>
</reference>
<protein>
    <submittedName>
        <fullName evidence="1">Uncharacterized protein</fullName>
    </submittedName>
</protein>
<organism evidence="1">
    <name type="scientific">Arundo donax</name>
    <name type="common">Giant reed</name>
    <name type="synonym">Donax arundinaceus</name>
    <dbReference type="NCBI Taxonomy" id="35708"/>
    <lineage>
        <taxon>Eukaryota</taxon>
        <taxon>Viridiplantae</taxon>
        <taxon>Streptophyta</taxon>
        <taxon>Embryophyta</taxon>
        <taxon>Tracheophyta</taxon>
        <taxon>Spermatophyta</taxon>
        <taxon>Magnoliopsida</taxon>
        <taxon>Liliopsida</taxon>
        <taxon>Poales</taxon>
        <taxon>Poaceae</taxon>
        <taxon>PACMAD clade</taxon>
        <taxon>Arundinoideae</taxon>
        <taxon>Arundineae</taxon>
        <taxon>Arundo</taxon>
    </lineage>
</organism>
<reference evidence="1" key="1">
    <citation type="submission" date="2014-09" db="EMBL/GenBank/DDBJ databases">
        <authorList>
            <person name="Magalhaes I.L.F."/>
            <person name="Oliveira U."/>
            <person name="Santos F.R."/>
            <person name="Vidigal T.H.D.A."/>
            <person name="Brescovit A.D."/>
            <person name="Santos A.J."/>
        </authorList>
    </citation>
    <scope>NUCLEOTIDE SEQUENCE</scope>
    <source>
        <tissue evidence="1">Shoot tissue taken approximately 20 cm above the soil surface</tissue>
    </source>
</reference>